<name>A0A4D6N9Y1_VIGUN</name>
<dbReference type="AlphaFoldDB" id="A0A4D6N9Y1"/>
<gene>
    <name evidence="2" type="ORF">DEO72_LG10g1874</name>
</gene>
<dbReference type="EMBL" id="CP039354">
    <property type="protein sequence ID" value="QCE10643.1"/>
    <property type="molecule type" value="Genomic_DNA"/>
</dbReference>
<evidence type="ECO:0000256" key="1">
    <source>
        <dbReference type="SAM" id="MobiDB-lite"/>
    </source>
</evidence>
<organism evidence="2 3">
    <name type="scientific">Vigna unguiculata</name>
    <name type="common">Cowpea</name>
    <dbReference type="NCBI Taxonomy" id="3917"/>
    <lineage>
        <taxon>Eukaryota</taxon>
        <taxon>Viridiplantae</taxon>
        <taxon>Streptophyta</taxon>
        <taxon>Embryophyta</taxon>
        <taxon>Tracheophyta</taxon>
        <taxon>Spermatophyta</taxon>
        <taxon>Magnoliopsida</taxon>
        <taxon>eudicotyledons</taxon>
        <taxon>Gunneridae</taxon>
        <taxon>Pentapetalae</taxon>
        <taxon>rosids</taxon>
        <taxon>fabids</taxon>
        <taxon>Fabales</taxon>
        <taxon>Fabaceae</taxon>
        <taxon>Papilionoideae</taxon>
        <taxon>50 kb inversion clade</taxon>
        <taxon>NPAAA clade</taxon>
        <taxon>indigoferoid/millettioid clade</taxon>
        <taxon>Phaseoleae</taxon>
        <taxon>Vigna</taxon>
    </lineage>
</organism>
<feature type="region of interest" description="Disordered" evidence="1">
    <location>
        <begin position="48"/>
        <end position="67"/>
    </location>
</feature>
<evidence type="ECO:0000313" key="2">
    <source>
        <dbReference type="EMBL" id="QCE10643.1"/>
    </source>
</evidence>
<sequence length="97" mass="10473">MTTQLILNVLEVQSDEHIPIVYTSNVLEQIHNGSDPLHNNTFHSLSTREPEAEAIASPDTKATNSSSDMAAAAFSSAAKEIDSNSRLVVDANMVSKF</sequence>
<dbReference type="Proteomes" id="UP000501690">
    <property type="component" value="Linkage Group LG10"/>
</dbReference>
<keyword evidence="3" id="KW-1185">Reference proteome</keyword>
<reference evidence="2 3" key="1">
    <citation type="submission" date="2019-04" db="EMBL/GenBank/DDBJ databases">
        <title>An improved genome assembly and genetic linkage map for asparagus bean, Vigna unguiculata ssp. sesquipedialis.</title>
        <authorList>
            <person name="Xia Q."/>
            <person name="Zhang R."/>
            <person name="Dong Y."/>
        </authorList>
    </citation>
    <scope>NUCLEOTIDE SEQUENCE [LARGE SCALE GENOMIC DNA]</scope>
    <source>
        <tissue evidence="2">Leaf</tissue>
    </source>
</reference>
<protein>
    <submittedName>
        <fullName evidence="2">Uncharacterized protein</fullName>
    </submittedName>
</protein>
<proteinExistence type="predicted"/>
<accession>A0A4D6N9Y1</accession>
<evidence type="ECO:0000313" key="3">
    <source>
        <dbReference type="Proteomes" id="UP000501690"/>
    </source>
</evidence>